<keyword evidence="1" id="KW-1133">Transmembrane helix</keyword>
<feature type="transmembrane region" description="Helical" evidence="1">
    <location>
        <begin position="208"/>
        <end position="233"/>
    </location>
</feature>
<feature type="transmembrane region" description="Helical" evidence="1">
    <location>
        <begin position="38"/>
        <end position="57"/>
    </location>
</feature>
<reference evidence="3" key="1">
    <citation type="journal article" date="2019" name="Int. J. Syst. Evol. Microbiol.">
        <title>The Global Catalogue of Microorganisms (GCM) 10K type strain sequencing project: providing services to taxonomists for standard genome sequencing and annotation.</title>
        <authorList>
            <consortium name="The Broad Institute Genomics Platform"/>
            <consortium name="The Broad Institute Genome Sequencing Center for Infectious Disease"/>
            <person name="Wu L."/>
            <person name="Ma J."/>
        </authorList>
    </citation>
    <scope>NUCLEOTIDE SEQUENCE [LARGE SCALE GENOMIC DNA]</scope>
    <source>
        <strain evidence="3">JCM 18200</strain>
    </source>
</reference>
<feature type="transmembrane region" description="Helical" evidence="1">
    <location>
        <begin position="131"/>
        <end position="163"/>
    </location>
</feature>
<proteinExistence type="predicted"/>
<feature type="transmembrane region" description="Helical" evidence="1">
    <location>
        <begin position="90"/>
        <end position="110"/>
    </location>
</feature>
<gene>
    <name evidence="2" type="ORF">GCM10023231_41090</name>
</gene>
<dbReference type="Proteomes" id="UP001501411">
    <property type="component" value="Unassembled WGS sequence"/>
</dbReference>
<keyword evidence="1" id="KW-0812">Transmembrane</keyword>
<name>A0ABP9CEJ2_9SPHI</name>
<feature type="transmembrane region" description="Helical" evidence="1">
    <location>
        <begin position="175"/>
        <end position="196"/>
    </location>
</feature>
<dbReference type="RefSeq" id="WP_345235086.1">
    <property type="nucleotide sequence ID" value="NZ_BAABIQ010000044.1"/>
</dbReference>
<evidence type="ECO:0000313" key="3">
    <source>
        <dbReference type="Proteomes" id="UP001501411"/>
    </source>
</evidence>
<evidence type="ECO:0000256" key="1">
    <source>
        <dbReference type="SAM" id="Phobius"/>
    </source>
</evidence>
<dbReference type="EMBL" id="BAABIQ010000044">
    <property type="protein sequence ID" value="GAA4807647.1"/>
    <property type="molecule type" value="Genomic_DNA"/>
</dbReference>
<accession>A0ABP9CEJ2</accession>
<dbReference type="PANTHER" id="PTHR43471:SF14">
    <property type="entry name" value="ABC-2 TYPE TRANSPORT SYSTEM PERMEASE PROTEIN"/>
    <property type="match status" value="1"/>
</dbReference>
<dbReference type="Pfam" id="PF12679">
    <property type="entry name" value="ABC2_membrane_2"/>
    <property type="match status" value="1"/>
</dbReference>
<keyword evidence="3" id="KW-1185">Reference proteome</keyword>
<keyword evidence="1" id="KW-0472">Membrane</keyword>
<comment type="caution">
    <text evidence="2">The sequence shown here is derived from an EMBL/GenBank/DDBJ whole genome shotgun (WGS) entry which is preliminary data.</text>
</comment>
<feature type="transmembrane region" description="Helical" evidence="1">
    <location>
        <begin position="300"/>
        <end position="324"/>
    </location>
</feature>
<evidence type="ECO:0000313" key="2">
    <source>
        <dbReference type="EMBL" id="GAA4807647.1"/>
    </source>
</evidence>
<sequence length="332" mass="36860">MSRWLNLTQTTTKEERSVHPFWVLVAKEVADHIRSWRFIILLLLILLTCVGSLYTSISNISKAVAKPDDPEGGFLFLKLFTLSDGTLPPFHVFIGFLGPLLGISLGFDAINSEQNAGTLSRVMAQPIHRDYLINAKFVGALLVISTLFFALGFLVMGLGLIIIGIPPSAQEFLRIIFFLLLSVLYVAFWLNLSILFSVKFQQAATSALTAIAVWLFFTVFYQIIVSVVAKAIMPADTENPYAMMGYQKFIMGLLSIVPSQLYSDATTTLLMPSVRSLGPLTMEQVYGAIPSPLPLRESLILVWPQLTGLIAATVVCFALSYYTFMRKEIKSR</sequence>
<dbReference type="PANTHER" id="PTHR43471">
    <property type="entry name" value="ABC TRANSPORTER PERMEASE"/>
    <property type="match status" value="1"/>
</dbReference>
<protein>
    <submittedName>
        <fullName evidence="2">ABC transporter permease</fullName>
    </submittedName>
</protein>
<organism evidence="2 3">
    <name type="scientific">Olivibacter ginsenosidimutans</name>
    <dbReference type="NCBI Taxonomy" id="1176537"/>
    <lineage>
        <taxon>Bacteria</taxon>
        <taxon>Pseudomonadati</taxon>
        <taxon>Bacteroidota</taxon>
        <taxon>Sphingobacteriia</taxon>
        <taxon>Sphingobacteriales</taxon>
        <taxon>Sphingobacteriaceae</taxon>
        <taxon>Olivibacter</taxon>
    </lineage>
</organism>